<organism evidence="2">
    <name type="scientific">Micrurus surinamensis</name>
    <name type="common">Surinam coral snake</name>
    <dbReference type="NCBI Taxonomy" id="129470"/>
    <lineage>
        <taxon>Eukaryota</taxon>
        <taxon>Metazoa</taxon>
        <taxon>Chordata</taxon>
        <taxon>Craniata</taxon>
        <taxon>Vertebrata</taxon>
        <taxon>Euteleostomi</taxon>
        <taxon>Lepidosauria</taxon>
        <taxon>Squamata</taxon>
        <taxon>Bifurcata</taxon>
        <taxon>Unidentata</taxon>
        <taxon>Episquamata</taxon>
        <taxon>Toxicofera</taxon>
        <taxon>Serpentes</taxon>
        <taxon>Colubroidea</taxon>
        <taxon>Elapidae</taxon>
        <taxon>Elapinae</taxon>
        <taxon>Micrurus</taxon>
    </lineage>
</organism>
<feature type="region of interest" description="Disordered" evidence="1">
    <location>
        <begin position="271"/>
        <end position="324"/>
    </location>
</feature>
<name>A0A2D4NLC0_MICSU</name>
<proteinExistence type="predicted"/>
<dbReference type="InterPro" id="IPR016024">
    <property type="entry name" value="ARM-type_fold"/>
</dbReference>
<feature type="region of interest" description="Disordered" evidence="1">
    <location>
        <begin position="128"/>
        <end position="181"/>
    </location>
</feature>
<sequence length="372" mass="42016">MISCTVLALTRLLYEFKENIGSDALEQLVKHVCLMVGSRTRDVVKSALGFLKVTVLLLDTTLLGRHLETVLEAIGGLTDDMRRHFRMKLRNLLSKLIRKFGFEPLQALLPESYRKVLLNIRKAESRNRKRQAVKRTAATSAEEERTLAPPKGDSIEDILAESDSDLEDETDKQKRRTTRKVLRQQNQAWLKEGESDEPLNFLDPNVAHRVLATRPGTAQTGKVKHDFNLSADGRLIICEEEEQPTGLNEESADLMQEVGIKSKKARKRRFREEADDEQLPVDSQPQYKVGGKGIHRPVSKKAAPGAEYKAKKGKGDIKKKGGLDPYTYVPLNRAKLNRRKKAKLQGQYTNLMKGAQRGAQAGKRTFKKQTHN</sequence>
<feature type="region of interest" description="Disordered" evidence="1">
    <location>
        <begin position="348"/>
        <end position="372"/>
    </location>
</feature>
<evidence type="ECO:0000256" key="1">
    <source>
        <dbReference type="SAM" id="MobiDB-lite"/>
    </source>
</evidence>
<dbReference type="InterPro" id="IPR052087">
    <property type="entry name" value="RRP12"/>
</dbReference>
<dbReference type="SUPFAM" id="SSF48371">
    <property type="entry name" value="ARM repeat"/>
    <property type="match status" value="1"/>
</dbReference>
<dbReference type="EMBL" id="IACN01007584">
    <property type="protein sequence ID" value="LAB45869.1"/>
    <property type="molecule type" value="Transcribed_RNA"/>
</dbReference>
<dbReference type="PANTHER" id="PTHR48287:SF1">
    <property type="entry name" value="ARM REPEAT SUPERFAMILY PROTEIN"/>
    <property type="match status" value="1"/>
</dbReference>
<evidence type="ECO:0000313" key="2">
    <source>
        <dbReference type="EMBL" id="LAB45869.1"/>
    </source>
</evidence>
<dbReference type="PANTHER" id="PTHR48287">
    <property type="entry name" value="ARM REPEAT SUPERFAMILY PROTEIN"/>
    <property type="match status" value="1"/>
</dbReference>
<protein>
    <recommendedName>
        <fullName evidence="3">Ribosomal RNA-processing protein 12-like conserved domain-containing protein</fullName>
    </recommendedName>
</protein>
<feature type="compositionally biased region" description="Basic and acidic residues" evidence="1">
    <location>
        <begin position="308"/>
        <end position="322"/>
    </location>
</feature>
<reference evidence="2" key="2">
    <citation type="submission" date="2017-11" db="EMBL/GenBank/DDBJ databases">
        <title>Coralsnake Venomics: Analyses of Venom Gland Transcriptomes and Proteomes of Six Brazilian Taxa.</title>
        <authorList>
            <person name="Aird S.D."/>
            <person name="Jorge da Silva N."/>
            <person name="Qiu L."/>
            <person name="Villar-Briones A."/>
            <person name="Aparecida-Saddi V."/>
            <person name="Campos-Telles M.P."/>
            <person name="Grau M."/>
            <person name="Mikheyev A.S."/>
        </authorList>
    </citation>
    <scope>NUCLEOTIDE SEQUENCE</scope>
    <source>
        <tissue evidence="2">Venom_gland</tissue>
    </source>
</reference>
<accession>A0A2D4NLC0</accession>
<feature type="compositionally biased region" description="Acidic residues" evidence="1">
    <location>
        <begin position="155"/>
        <end position="170"/>
    </location>
</feature>
<reference evidence="2" key="1">
    <citation type="submission" date="2017-07" db="EMBL/GenBank/DDBJ databases">
        <authorList>
            <person name="Mikheyev A."/>
            <person name="Grau M."/>
        </authorList>
    </citation>
    <scope>NUCLEOTIDE SEQUENCE</scope>
    <source>
        <tissue evidence="2">Venom_gland</tissue>
    </source>
</reference>
<evidence type="ECO:0008006" key="3">
    <source>
        <dbReference type="Google" id="ProtNLM"/>
    </source>
</evidence>
<dbReference type="AlphaFoldDB" id="A0A2D4NLC0"/>